<reference evidence="2" key="1">
    <citation type="submission" date="2011-07" db="EMBL/GenBank/DDBJ databases">
        <authorList>
            <consortium name="Caenorhabditis brenneri Sequencing and Analysis Consortium"/>
            <person name="Wilson R.K."/>
        </authorList>
    </citation>
    <scope>NUCLEOTIDE SEQUENCE [LARGE SCALE GENOMIC DNA]</scope>
    <source>
        <strain evidence="2">PB2801</strain>
    </source>
</reference>
<dbReference type="InParanoid" id="G0MQW3"/>
<accession>G0MQW3</accession>
<evidence type="ECO:0000313" key="2">
    <source>
        <dbReference type="Proteomes" id="UP000008068"/>
    </source>
</evidence>
<protein>
    <submittedName>
        <fullName evidence="1">Uncharacterized protein</fullName>
    </submittedName>
</protein>
<keyword evidence="2" id="KW-1185">Reference proteome</keyword>
<evidence type="ECO:0000313" key="1">
    <source>
        <dbReference type="EMBL" id="EGT41495.1"/>
    </source>
</evidence>
<proteinExistence type="predicted"/>
<sequence length="147" mass="17259">MDEDFVDPVVVPLTQAPWFTVRTLSFPELNYLQEQRILCRRVTVEIIKTIGEHNFLYDGATFSTPCLPHTHIFFFAQWAGFNIDKMIEMGLYPRTKPYLEAVKQILKLMSPYRHRLFDQLGLRLDSIIARLHSVHENVAPMFQQIVH</sequence>
<name>G0MQW3_CAEBE</name>
<dbReference type="Proteomes" id="UP000008068">
    <property type="component" value="Unassembled WGS sequence"/>
</dbReference>
<dbReference type="HOGENOM" id="CLU_1769692_0_0_1"/>
<gene>
    <name evidence="1" type="ORF">CAEBREN_01879</name>
</gene>
<dbReference type="EMBL" id="GL379807">
    <property type="protein sequence ID" value="EGT41495.1"/>
    <property type="molecule type" value="Genomic_DNA"/>
</dbReference>
<organism evidence="2">
    <name type="scientific">Caenorhabditis brenneri</name>
    <name type="common">Nematode worm</name>
    <dbReference type="NCBI Taxonomy" id="135651"/>
    <lineage>
        <taxon>Eukaryota</taxon>
        <taxon>Metazoa</taxon>
        <taxon>Ecdysozoa</taxon>
        <taxon>Nematoda</taxon>
        <taxon>Chromadorea</taxon>
        <taxon>Rhabditida</taxon>
        <taxon>Rhabditina</taxon>
        <taxon>Rhabditomorpha</taxon>
        <taxon>Rhabditoidea</taxon>
        <taxon>Rhabditidae</taxon>
        <taxon>Peloderinae</taxon>
        <taxon>Caenorhabditis</taxon>
    </lineage>
</organism>
<dbReference type="AlphaFoldDB" id="G0MQW3"/>